<comment type="cofactor">
    <cofactor evidence="1">
        <name>pyridoxal 5'-phosphate</name>
        <dbReference type="ChEBI" id="CHEBI:597326"/>
    </cofactor>
</comment>
<proteinExistence type="inferred from homology"/>
<keyword evidence="8" id="KW-0804">Transcription</keyword>
<dbReference type="Pfam" id="PF00392">
    <property type="entry name" value="GntR"/>
    <property type="match status" value="1"/>
</dbReference>
<evidence type="ECO:0000259" key="9">
    <source>
        <dbReference type="PROSITE" id="PS50949"/>
    </source>
</evidence>
<evidence type="ECO:0000256" key="1">
    <source>
        <dbReference type="ARBA" id="ARBA00001933"/>
    </source>
</evidence>
<dbReference type="GO" id="GO:0030170">
    <property type="term" value="F:pyridoxal phosphate binding"/>
    <property type="evidence" value="ECO:0007669"/>
    <property type="project" value="InterPro"/>
</dbReference>
<reference evidence="10 11" key="1">
    <citation type="submission" date="2014-11" db="EMBL/GenBank/DDBJ databases">
        <authorList>
            <person name="Urmite Genomes Urmite Genomes"/>
        </authorList>
    </citation>
    <scope>NUCLEOTIDE SEQUENCE [LARGE SCALE GENOMIC DNA]</scope>
    <source>
        <strain evidence="10 11">Oc5</strain>
    </source>
</reference>
<dbReference type="PANTHER" id="PTHR46577">
    <property type="entry name" value="HTH-TYPE TRANSCRIPTIONAL REGULATORY PROTEIN GABR"/>
    <property type="match status" value="1"/>
</dbReference>
<dbReference type="InterPro" id="IPR004839">
    <property type="entry name" value="Aminotransferase_I/II_large"/>
</dbReference>
<dbReference type="Gene3D" id="1.10.10.10">
    <property type="entry name" value="Winged helix-like DNA-binding domain superfamily/Winged helix DNA-binding domain"/>
    <property type="match status" value="1"/>
</dbReference>
<organism evidence="10 11">
    <name type="scientific">Oceanobacillus oncorhynchi</name>
    <dbReference type="NCBI Taxonomy" id="545501"/>
    <lineage>
        <taxon>Bacteria</taxon>
        <taxon>Bacillati</taxon>
        <taxon>Bacillota</taxon>
        <taxon>Bacilli</taxon>
        <taxon>Bacillales</taxon>
        <taxon>Bacillaceae</taxon>
        <taxon>Oceanobacillus</taxon>
    </lineage>
</organism>
<dbReference type="InterPro" id="IPR015421">
    <property type="entry name" value="PyrdxlP-dep_Trfase_major"/>
</dbReference>
<dbReference type="SUPFAM" id="SSF46785">
    <property type="entry name" value="Winged helix' DNA-binding domain"/>
    <property type="match status" value="1"/>
</dbReference>
<evidence type="ECO:0000256" key="6">
    <source>
        <dbReference type="ARBA" id="ARBA00023015"/>
    </source>
</evidence>
<dbReference type="InterPro" id="IPR015422">
    <property type="entry name" value="PyrdxlP-dep_Trfase_small"/>
</dbReference>
<name>A0A0A1M8V3_9BACI</name>
<evidence type="ECO:0000256" key="3">
    <source>
        <dbReference type="ARBA" id="ARBA00022576"/>
    </source>
</evidence>
<dbReference type="OrthoDB" id="9802328at2"/>
<dbReference type="GO" id="GO:0003677">
    <property type="term" value="F:DNA binding"/>
    <property type="evidence" value="ECO:0007669"/>
    <property type="project" value="UniProtKB-KW"/>
</dbReference>
<dbReference type="RefSeq" id="WP_042531097.1">
    <property type="nucleotide sequence ID" value="NZ_CDGG01000001.1"/>
</dbReference>
<dbReference type="InterPro" id="IPR036390">
    <property type="entry name" value="WH_DNA-bd_sf"/>
</dbReference>
<dbReference type="EMBL" id="CDGG01000001">
    <property type="protein sequence ID" value="CEI81750.1"/>
    <property type="molecule type" value="Genomic_DNA"/>
</dbReference>
<dbReference type="Pfam" id="PF00155">
    <property type="entry name" value="Aminotran_1_2"/>
    <property type="match status" value="1"/>
</dbReference>
<dbReference type="FunFam" id="1.10.10.10:FF:000079">
    <property type="entry name" value="GntR family transcriptional regulator"/>
    <property type="match status" value="1"/>
</dbReference>
<dbReference type="PANTHER" id="PTHR46577:SF2">
    <property type="entry name" value="TRANSCRIPTIONAL REGULATORY PROTEIN"/>
    <property type="match status" value="1"/>
</dbReference>
<evidence type="ECO:0000256" key="2">
    <source>
        <dbReference type="ARBA" id="ARBA00005384"/>
    </source>
</evidence>
<dbReference type="CDD" id="cd07377">
    <property type="entry name" value="WHTH_GntR"/>
    <property type="match status" value="1"/>
</dbReference>
<dbReference type="Gene3D" id="3.90.1150.10">
    <property type="entry name" value="Aspartate Aminotransferase, domain 1"/>
    <property type="match status" value="1"/>
</dbReference>
<dbReference type="CDD" id="cd00609">
    <property type="entry name" value="AAT_like"/>
    <property type="match status" value="1"/>
</dbReference>
<evidence type="ECO:0000256" key="4">
    <source>
        <dbReference type="ARBA" id="ARBA00022679"/>
    </source>
</evidence>
<evidence type="ECO:0000256" key="7">
    <source>
        <dbReference type="ARBA" id="ARBA00023125"/>
    </source>
</evidence>
<keyword evidence="4" id="KW-0808">Transferase</keyword>
<dbReference type="InterPro" id="IPR036388">
    <property type="entry name" value="WH-like_DNA-bd_sf"/>
</dbReference>
<dbReference type="InterPro" id="IPR051446">
    <property type="entry name" value="HTH_trans_reg/aminotransferase"/>
</dbReference>
<comment type="similarity">
    <text evidence="2">In the C-terminal section; belongs to the class-I pyridoxal-phosphate-dependent aminotransferase family.</text>
</comment>
<evidence type="ECO:0000313" key="10">
    <source>
        <dbReference type="EMBL" id="CEI81750.1"/>
    </source>
</evidence>
<gene>
    <name evidence="10" type="primary">norG_1</name>
    <name evidence="10" type="ORF">BN997_01596</name>
</gene>
<accession>A0A0A1M8V3</accession>
<dbReference type="GO" id="GO:0003700">
    <property type="term" value="F:DNA-binding transcription factor activity"/>
    <property type="evidence" value="ECO:0007669"/>
    <property type="project" value="InterPro"/>
</dbReference>
<evidence type="ECO:0000256" key="5">
    <source>
        <dbReference type="ARBA" id="ARBA00022898"/>
    </source>
</evidence>
<dbReference type="Proteomes" id="UP000040453">
    <property type="component" value="Unassembled WGS sequence"/>
</dbReference>
<evidence type="ECO:0000256" key="8">
    <source>
        <dbReference type="ARBA" id="ARBA00023163"/>
    </source>
</evidence>
<feature type="domain" description="HTH gntR-type" evidence="9">
    <location>
        <begin position="3"/>
        <end position="71"/>
    </location>
</feature>
<sequence>MKKPKYQIIIDFIKEKISKGEWAIGSQIPSQRHLARMFGVNRSTVIIALEELMADGLIEGKAGKGTVVTNNTWTLMGDHLSTNWNGNVTQGIHKASVSTVQEINETESDNRFIQLSKGELSPELFPLEEMQDIIQKVSKQLTPFGYEEPKGNIKLREAISNYLKERGIDVSPSSILVVSGALQALYLISIGLLKDKSTVFLEEPSYLYSLSVFQSAGMDLEGLPMDNKGVKVDSIYQTKETGRNILYTIPSFHNPTGILMEDRRREELMEYCIREQIPVIEDDVYRDLWMDNAPPEPLKAKDRHGNVLYIGSLSKTLSPGLRIGWLVGPEPVIDRLADLKMQLDYGSSTLSQLVAEKWLSSSLYEHHIEKVQKQLRIRRQRALEALEKYLGSVATWDVPKGSFFIWVKINPAFKVKKLFEKALSKGILINPGSIYKEKAGQFVRLSYGFASLDEIEKGIFQLSEIIKNNKG</sequence>
<dbReference type="Gene3D" id="3.40.640.10">
    <property type="entry name" value="Type I PLP-dependent aspartate aminotransferase-like (Major domain)"/>
    <property type="match status" value="1"/>
</dbReference>
<protein>
    <submittedName>
        <fullName evidence="10">HTH-type transcriptional regulator NorG</fullName>
    </submittedName>
</protein>
<keyword evidence="3" id="KW-0032">Aminotransferase</keyword>
<dbReference type="STRING" id="545501.BN997_01596"/>
<dbReference type="SUPFAM" id="SSF53383">
    <property type="entry name" value="PLP-dependent transferases"/>
    <property type="match status" value="1"/>
</dbReference>
<dbReference type="GO" id="GO:0008483">
    <property type="term" value="F:transaminase activity"/>
    <property type="evidence" value="ECO:0007669"/>
    <property type="project" value="UniProtKB-KW"/>
</dbReference>
<dbReference type="PROSITE" id="PS50949">
    <property type="entry name" value="HTH_GNTR"/>
    <property type="match status" value="1"/>
</dbReference>
<dbReference type="InterPro" id="IPR015424">
    <property type="entry name" value="PyrdxlP-dep_Trfase"/>
</dbReference>
<dbReference type="AlphaFoldDB" id="A0A0A1M8V3"/>
<evidence type="ECO:0000313" key="11">
    <source>
        <dbReference type="Proteomes" id="UP000040453"/>
    </source>
</evidence>
<dbReference type="FunFam" id="3.40.640.10:FF:000023">
    <property type="entry name" value="Transcriptional regulator, GntR family"/>
    <property type="match status" value="1"/>
</dbReference>
<keyword evidence="11" id="KW-1185">Reference proteome</keyword>
<keyword evidence="7" id="KW-0238">DNA-binding</keyword>
<keyword evidence="5" id="KW-0663">Pyridoxal phosphate</keyword>
<keyword evidence="6" id="KW-0805">Transcription regulation</keyword>
<dbReference type="InterPro" id="IPR000524">
    <property type="entry name" value="Tscrpt_reg_HTH_GntR"/>
</dbReference>
<dbReference type="SMART" id="SM00345">
    <property type="entry name" value="HTH_GNTR"/>
    <property type="match status" value="1"/>
</dbReference>
<dbReference type="PRINTS" id="PR00035">
    <property type="entry name" value="HTHGNTR"/>
</dbReference>